<dbReference type="EMBL" id="SACL01000002">
    <property type="protein sequence ID" value="RVT97603.1"/>
    <property type="molecule type" value="Genomic_DNA"/>
</dbReference>
<dbReference type="PANTHER" id="PTHR10788:SF106">
    <property type="entry name" value="BCDNA.GH08860"/>
    <property type="match status" value="1"/>
</dbReference>
<sequence>MPRLVIVSNRVPVPKPGAKTQPGGLAVALKDALEGRSAIWFGWSGQTSREPGDEPAIVEANGVSYATVDLTEQELKLYYTGYSNGTLWPLLHYRMGLVEFRREEEEGYRAVNERFARVLAARLRPDDVIWVHDFHLFPLAGALRRLGLGNRIGFFLHVPFPPAPFFAALPRGEALLADIAQYDLVGMQTEEDAANLSGALAGAGLSTRVEAFPIGMDAEGFAKTAARAARSAEAKRLAESLNGRALLLGVDRLDYSKGLPNRFLGVDRLLRRFPEQRRNVTFLQVAPVSRGELQQYRSLRRELDELAGRINGQHAEVDWAPIRWITRASSRTSLSGYLRLAKVGLVTPLRDGMNLVAKEYVAAQDEKDPGVLVLSRFAGAAAELPGAVLVNPHDPDEIAEGLNDALSMPLEERQARWRENMALLKQNSAARWSKGFLAALGEDATPPGSGSRPHAEPASPAPGPLASCLPSSGG</sequence>
<organism evidence="3 4">
    <name type="scientific">Rhodovarius crocodyli</name>
    <dbReference type="NCBI Taxonomy" id="1979269"/>
    <lineage>
        <taxon>Bacteria</taxon>
        <taxon>Pseudomonadati</taxon>
        <taxon>Pseudomonadota</taxon>
        <taxon>Alphaproteobacteria</taxon>
        <taxon>Acetobacterales</taxon>
        <taxon>Roseomonadaceae</taxon>
        <taxon>Rhodovarius</taxon>
    </lineage>
</organism>
<dbReference type="OrthoDB" id="9815690at2"/>
<evidence type="ECO:0000313" key="3">
    <source>
        <dbReference type="EMBL" id="RVT97603.1"/>
    </source>
</evidence>
<protein>
    <submittedName>
        <fullName evidence="3">Trehalose-6-phosphate synthase</fullName>
    </submittedName>
</protein>
<dbReference type="Gene3D" id="3.40.50.2000">
    <property type="entry name" value="Glycogen Phosphorylase B"/>
    <property type="match status" value="2"/>
</dbReference>
<dbReference type="CDD" id="cd03788">
    <property type="entry name" value="GT20_TPS"/>
    <property type="match status" value="1"/>
</dbReference>
<name>A0A437MJ01_9PROT</name>
<dbReference type="AlphaFoldDB" id="A0A437MJ01"/>
<dbReference type="Proteomes" id="UP000282957">
    <property type="component" value="Unassembled WGS sequence"/>
</dbReference>
<reference evidence="3 4" key="1">
    <citation type="submission" date="2019-01" db="EMBL/GenBank/DDBJ databases">
        <authorList>
            <person name="Chen W.-M."/>
        </authorList>
    </citation>
    <scope>NUCLEOTIDE SEQUENCE [LARGE SCALE GENOMIC DNA]</scope>
    <source>
        <strain evidence="3 4">CCP-6</strain>
    </source>
</reference>
<dbReference type="GO" id="GO:0003825">
    <property type="term" value="F:alpha,alpha-trehalose-phosphate synthase (UDP-forming) activity"/>
    <property type="evidence" value="ECO:0007669"/>
    <property type="project" value="TreeGrafter"/>
</dbReference>
<accession>A0A437MJ01</accession>
<dbReference type="SUPFAM" id="SSF53756">
    <property type="entry name" value="UDP-Glycosyltransferase/glycogen phosphorylase"/>
    <property type="match status" value="1"/>
</dbReference>
<dbReference type="Pfam" id="PF00982">
    <property type="entry name" value="Glyco_transf_20"/>
    <property type="match status" value="1"/>
</dbReference>
<gene>
    <name evidence="3" type="ORF">EOD42_07205</name>
</gene>
<dbReference type="RefSeq" id="WP_127786831.1">
    <property type="nucleotide sequence ID" value="NZ_SACL01000002.1"/>
</dbReference>
<dbReference type="InterPro" id="IPR001830">
    <property type="entry name" value="Glyco_trans_20"/>
</dbReference>
<proteinExistence type="inferred from homology"/>
<comment type="similarity">
    <text evidence="1">Belongs to the glycosyltransferase 20 family.</text>
</comment>
<dbReference type="PANTHER" id="PTHR10788">
    <property type="entry name" value="TREHALOSE-6-PHOSPHATE SYNTHASE"/>
    <property type="match status" value="1"/>
</dbReference>
<evidence type="ECO:0000256" key="1">
    <source>
        <dbReference type="ARBA" id="ARBA00008799"/>
    </source>
</evidence>
<keyword evidence="4" id="KW-1185">Reference proteome</keyword>
<feature type="region of interest" description="Disordered" evidence="2">
    <location>
        <begin position="439"/>
        <end position="474"/>
    </location>
</feature>
<evidence type="ECO:0000313" key="4">
    <source>
        <dbReference type="Proteomes" id="UP000282957"/>
    </source>
</evidence>
<dbReference type="GO" id="GO:0005992">
    <property type="term" value="P:trehalose biosynthetic process"/>
    <property type="evidence" value="ECO:0007669"/>
    <property type="project" value="InterPro"/>
</dbReference>
<comment type="caution">
    <text evidence="3">The sequence shown here is derived from an EMBL/GenBank/DDBJ whole genome shotgun (WGS) entry which is preliminary data.</text>
</comment>
<evidence type="ECO:0000256" key="2">
    <source>
        <dbReference type="SAM" id="MobiDB-lite"/>
    </source>
</evidence>